<comment type="caution">
    <text evidence="1">The sequence shown here is derived from an EMBL/GenBank/DDBJ whole genome shotgun (WGS) entry which is preliminary data.</text>
</comment>
<dbReference type="AlphaFoldDB" id="A0A1T2KTD0"/>
<sequence>MKIVIKLRDGDAGHVQIEEERYFASGETETSVTVASALAEEMLTLIGKLGEAEALPASED</sequence>
<organism evidence="1 2">
    <name type="scientific">Solemya velesiana gill symbiont</name>
    <dbReference type="NCBI Taxonomy" id="1918948"/>
    <lineage>
        <taxon>Bacteria</taxon>
        <taxon>Pseudomonadati</taxon>
        <taxon>Pseudomonadota</taxon>
        <taxon>Gammaproteobacteria</taxon>
        <taxon>sulfur-oxidizing symbionts</taxon>
    </lineage>
</organism>
<keyword evidence="2" id="KW-1185">Reference proteome</keyword>
<evidence type="ECO:0000313" key="2">
    <source>
        <dbReference type="Proteomes" id="UP000190896"/>
    </source>
</evidence>
<dbReference type="EMBL" id="MPRJ01000057">
    <property type="protein sequence ID" value="OOZ36051.1"/>
    <property type="molecule type" value="Genomic_DNA"/>
</dbReference>
<reference evidence="1 2" key="1">
    <citation type="submission" date="2016-11" db="EMBL/GenBank/DDBJ databases">
        <title>Mixed transmission modes and dynamic genome evolution in an obligate animal-bacterial symbiosis.</title>
        <authorList>
            <person name="Russell S.L."/>
            <person name="Corbett-Detig R.B."/>
            <person name="Cavanaugh C.M."/>
        </authorList>
    </citation>
    <scope>NUCLEOTIDE SEQUENCE [LARGE SCALE GENOMIC DNA]</scope>
    <source>
        <strain evidence="1">Se-Cadez</strain>
    </source>
</reference>
<proteinExistence type="predicted"/>
<evidence type="ECO:0000313" key="1">
    <source>
        <dbReference type="EMBL" id="OOZ36051.1"/>
    </source>
</evidence>
<accession>A0A1T2KTD0</accession>
<name>A0A1T2KTD0_9GAMM</name>
<gene>
    <name evidence="1" type="ORF">BOW51_08990</name>
</gene>
<protein>
    <submittedName>
        <fullName evidence="1">Uncharacterized protein</fullName>
    </submittedName>
</protein>
<dbReference type="Proteomes" id="UP000190896">
    <property type="component" value="Unassembled WGS sequence"/>
</dbReference>